<evidence type="ECO:0000313" key="2">
    <source>
        <dbReference type="EMBL" id="KAJ0409496.1"/>
    </source>
</evidence>
<keyword evidence="3" id="KW-1185">Reference proteome</keyword>
<evidence type="ECO:0000313" key="3">
    <source>
        <dbReference type="Proteomes" id="UP001209570"/>
    </source>
</evidence>
<dbReference type="GO" id="GO:0047372">
    <property type="term" value="F:monoacylglycerol lipase activity"/>
    <property type="evidence" value="ECO:0007669"/>
    <property type="project" value="TreeGrafter"/>
</dbReference>
<dbReference type="Pfam" id="PF12697">
    <property type="entry name" value="Abhydrolase_6"/>
    <property type="match status" value="1"/>
</dbReference>
<dbReference type="Proteomes" id="UP001209570">
    <property type="component" value="Unassembled WGS sequence"/>
</dbReference>
<sequence>MLLPSSSRLLGHFRASAVRITRRTEAAKSKRLTVCAPAPLASRAAFSTGANGGGKVTKEMLAHEGKEILKLMIGGVALSTIFIVTGGYAVETAKGLNPMPAPGRFVELVDKDGNAVKIHYQRRGSGDVTVLFDGGVGETSFDWDKVAEQVAPDATVLAIDRPGLGFSTTPGELPRTAEQIAKEYTEVLEKLNVPRKLVLVAHGAGGYNMRQLAHELQQQATGSTAFTCHGLVLVDALQENLREELESVSDSVRSALAAMDNNGDKVLRLAKIGLIRLITTVQYKKTLAKYTKEAAPYVQFYSPTPAHRQSANWENAALPQTEQAFRDDVSRARRVDAPCVVLSHGKPDLFNGLQVQPGIDAGMIAAMERKWQEAQRLLAKTVASTPAVQVVVPDAGHCIHHEKPEAISRVVRALVHEARHPGERNGLESLKDGTCPI</sequence>
<name>A0AAD5MBT7_PYTIN</name>
<dbReference type="GO" id="GO:0016020">
    <property type="term" value="C:membrane"/>
    <property type="evidence" value="ECO:0007669"/>
    <property type="project" value="TreeGrafter"/>
</dbReference>
<protein>
    <recommendedName>
        <fullName evidence="1">AB hydrolase-1 domain-containing protein</fullName>
    </recommendedName>
</protein>
<dbReference type="PANTHER" id="PTHR43798:SF33">
    <property type="entry name" value="HYDROLASE, PUTATIVE (AFU_ORTHOLOGUE AFUA_2G14860)-RELATED"/>
    <property type="match status" value="1"/>
</dbReference>
<dbReference type="EMBL" id="JAKCXM010000004">
    <property type="protein sequence ID" value="KAJ0409496.1"/>
    <property type="molecule type" value="Genomic_DNA"/>
</dbReference>
<organism evidence="2 3">
    <name type="scientific">Pythium insidiosum</name>
    <name type="common">Pythiosis disease agent</name>
    <dbReference type="NCBI Taxonomy" id="114742"/>
    <lineage>
        <taxon>Eukaryota</taxon>
        <taxon>Sar</taxon>
        <taxon>Stramenopiles</taxon>
        <taxon>Oomycota</taxon>
        <taxon>Peronosporomycetes</taxon>
        <taxon>Pythiales</taxon>
        <taxon>Pythiaceae</taxon>
        <taxon>Pythium</taxon>
    </lineage>
</organism>
<accession>A0AAD5MBT7</accession>
<dbReference type="InterPro" id="IPR029058">
    <property type="entry name" value="AB_hydrolase_fold"/>
</dbReference>
<dbReference type="GO" id="GO:0046464">
    <property type="term" value="P:acylglycerol catabolic process"/>
    <property type="evidence" value="ECO:0007669"/>
    <property type="project" value="TreeGrafter"/>
</dbReference>
<proteinExistence type="predicted"/>
<feature type="domain" description="AB hydrolase-1" evidence="1">
    <location>
        <begin position="135"/>
        <end position="408"/>
    </location>
</feature>
<dbReference type="AlphaFoldDB" id="A0AAD5MBT7"/>
<dbReference type="Gene3D" id="3.40.50.1820">
    <property type="entry name" value="alpha/beta hydrolase"/>
    <property type="match status" value="1"/>
</dbReference>
<gene>
    <name evidence="2" type="ORF">P43SY_002386</name>
</gene>
<evidence type="ECO:0000259" key="1">
    <source>
        <dbReference type="Pfam" id="PF12697"/>
    </source>
</evidence>
<dbReference type="SUPFAM" id="SSF53474">
    <property type="entry name" value="alpha/beta-Hydrolases"/>
    <property type="match status" value="1"/>
</dbReference>
<reference evidence="2" key="1">
    <citation type="submission" date="2021-12" db="EMBL/GenBank/DDBJ databases">
        <title>Prjna785345.</title>
        <authorList>
            <person name="Rujirawat T."/>
            <person name="Krajaejun T."/>
        </authorList>
    </citation>
    <scope>NUCLEOTIDE SEQUENCE</scope>
    <source>
        <strain evidence="2">Pi057C3</strain>
    </source>
</reference>
<dbReference type="PANTHER" id="PTHR43798">
    <property type="entry name" value="MONOACYLGLYCEROL LIPASE"/>
    <property type="match status" value="1"/>
</dbReference>
<dbReference type="InterPro" id="IPR000073">
    <property type="entry name" value="AB_hydrolase_1"/>
</dbReference>
<dbReference type="InterPro" id="IPR050266">
    <property type="entry name" value="AB_hydrolase_sf"/>
</dbReference>
<comment type="caution">
    <text evidence="2">The sequence shown here is derived from an EMBL/GenBank/DDBJ whole genome shotgun (WGS) entry which is preliminary data.</text>
</comment>